<name>A0A943EK00_9FIRM</name>
<evidence type="ECO:0000313" key="1">
    <source>
        <dbReference type="EMBL" id="MBS5519720.1"/>
    </source>
</evidence>
<evidence type="ECO:0000313" key="2">
    <source>
        <dbReference type="Proteomes" id="UP000754226"/>
    </source>
</evidence>
<comment type="caution">
    <text evidence="1">The sequence shown here is derived from an EMBL/GenBank/DDBJ whole genome shotgun (WGS) entry which is preliminary data.</text>
</comment>
<reference evidence="1" key="1">
    <citation type="submission" date="2021-02" db="EMBL/GenBank/DDBJ databases">
        <title>Infant gut strain persistence is associated with maternal origin, phylogeny, and functional potential including surface adhesion and iron acquisition.</title>
        <authorList>
            <person name="Lou Y.C."/>
        </authorList>
    </citation>
    <scope>NUCLEOTIDE SEQUENCE</scope>
    <source>
        <strain evidence="1">L3_106_000M1_dasL3_106_000M1_concoct_15</strain>
    </source>
</reference>
<dbReference type="EMBL" id="JAGZCZ010000005">
    <property type="protein sequence ID" value="MBS5519720.1"/>
    <property type="molecule type" value="Genomic_DNA"/>
</dbReference>
<organism evidence="1 2">
    <name type="scientific">Acidaminococcus intestini</name>
    <dbReference type="NCBI Taxonomy" id="187327"/>
    <lineage>
        <taxon>Bacteria</taxon>
        <taxon>Bacillati</taxon>
        <taxon>Bacillota</taxon>
        <taxon>Negativicutes</taxon>
        <taxon>Acidaminococcales</taxon>
        <taxon>Acidaminococcaceae</taxon>
        <taxon>Acidaminococcus</taxon>
    </lineage>
</organism>
<proteinExistence type="predicted"/>
<dbReference type="AlphaFoldDB" id="A0A943EK00"/>
<sequence length="48" mass="5135">MSTFQRDTVEGKERPTAEVACWVQGAAGMPANSGHTVASLWWSAIGNK</sequence>
<gene>
    <name evidence="1" type="ORF">KHX13_05235</name>
</gene>
<dbReference type="Proteomes" id="UP000754226">
    <property type="component" value="Unassembled WGS sequence"/>
</dbReference>
<protein>
    <submittedName>
        <fullName evidence="1">Uncharacterized protein</fullName>
    </submittedName>
</protein>
<accession>A0A943EK00</accession>